<proteinExistence type="inferred from homology"/>
<dbReference type="RefSeq" id="WP_211140884.1">
    <property type="nucleotide sequence ID" value="NZ_JAEEGB010000003.1"/>
</dbReference>
<dbReference type="CDD" id="cd08420">
    <property type="entry name" value="PBP2_CysL_like"/>
    <property type="match status" value="1"/>
</dbReference>
<dbReference type="Proteomes" id="UP000622687">
    <property type="component" value="Unassembled WGS sequence"/>
</dbReference>
<comment type="caution">
    <text evidence="6">The sequence shown here is derived from an EMBL/GenBank/DDBJ whole genome shotgun (WGS) entry which is preliminary data.</text>
</comment>
<dbReference type="InterPro" id="IPR005119">
    <property type="entry name" value="LysR_subst-bd"/>
</dbReference>
<evidence type="ECO:0000256" key="3">
    <source>
        <dbReference type="ARBA" id="ARBA00023125"/>
    </source>
</evidence>
<dbReference type="InterPro" id="IPR000847">
    <property type="entry name" value="LysR_HTH_N"/>
</dbReference>
<dbReference type="SUPFAM" id="SSF46785">
    <property type="entry name" value="Winged helix' DNA-binding domain"/>
    <property type="match status" value="1"/>
</dbReference>
<dbReference type="InterPro" id="IPR036388">
    <property type="entry name" value="WH-like_DNA-bd_sf"/>
</dbReference>
<keyword evidence="3" id="KW-0238">DNA-binding</keyword>
<dbReference type="SUPFAM" id="SSF53850">
    <property type="entry name" value="Periplasmic binding protein-like II"/>
    <property type="match status" value="1"/>
</dbReference>
<evidence type="ECO:0000313" key="6">
    <source>
        <dbReference type="EMBL" id="MBI6871431.1"/>
    </source>
</evidence>
<evidence type="ECO:0000256" key="1">
    <source>
        <dbReference type="ARBA" id="ARBA00009437"/>
    </source>
</evidence>
<evidence type="ECO:0000256" key="2">
    <source>
        <dbReference type="ARBA" id="ARBA00023015"/>
    </source>
</evidence>
<sequence length="312" mass="36068">MLDLRLNTFLIVSKIKNFTKAAQILNLTQPAVSQHIKFLEDYYGVTLIKKQGREIDLTEEGEILFKYAQKLEMLYRTLDMELRNRSGINKTYNVGATRTIGDYVLPYILGRYKNIHINIDILLQVSNTREIIEKLLSAKLDLALVEGPFDKGIFKYKKFKDDELVLAVSPKHCFSKRENVELQEVLEGNLILREKGSGTRKIIENKLVEVGYNLNMIKPYMEIGSINAIKSLVESNLGYTIISRETIKRELELGLIKIVPIKDIYIPREFNFIYLNEDSDGFIEHFTTFCCIQESKTCSLQSHVNFKSHMLK</sequence>
<feature type="domain" description="HTH lysR-type" evidence="5">
    <location>
        <begin position="1"/>
        <end position="58"/>
    </location>
</feature>
<dbReference type="AlphaFoldDB" id="A0A934HNC6"/>
<dbReference type="Gene3D" id="1.10.10.10">
    <property type="entry name" value="Winged helix-like DNA-binding domain superfamily/Winged helix DNA-binding domain"/>
    <property type="match status" value="1"/>
</dbReference>
<name>A0A934HNC6_9CLOT</name>
<evidence type="ECO:0000259" key="5">
    <source>
        <dbReference type="PROSITE" id="PS50931"/>
    </source>
</evidence>
<dbReference type="Pfam" id="PF03466">
    <property type="entry name" value="LysR_substrate"/>
    <property type="match status" value="1"/>
</dbReference>
<evidence type="ECO:0000313" key="7">
    <source>
        <dbReference type="Proteomes" id="UP000622687"/>
    </source>
</evidence>
<accession>A0A934HNC6</accession>
<dbReference type="PROSITE" id="PS50931">
    <property type="entry name" value="HTH_LYSR"/>
    <property type="match status" value="1"/>
</dbReference>
<comment type="similarity">
    <text evidence="1">Belongs to the LysR transcriptional regulatory family.</text>
</comment>
<organism evidence="6 7">
    <name type="scientific">Clostridium aciditolerans</name>
    <dbReference type="NCBI Taxonomy" id="339861"/>
    <lineage>
        <taxon>Bacteria</taxon>
        <taxon>Bacillati</taxon>
        <taxon>Bacillota</taxon>
        <taxon>Clostridia</taxon>
        <taxon>Eubacteriales</taxon>
        <taxon>Clostridiaceae</taxon>
        <taxon>Clostridium</taxon>
    </lineage>
</organism>
<dbReference type="PANTHER" id="PTHR30126">
    <property type="entry name" value="HTH-TYPE TRANSCRIPTIONAL REGULATOR"/>
    <property type="match status" value="1"/>
</dbReference>
<dbReference type="GO" id="GO:0003700">
    <property type="term" value="F:DNA-binding transcription factor activity"/>
    <property type="evidence" value="ECO:0007669"/>
    <property type="project" value="InterPro"/>
</dbReference>
<reference evidence="6" key="1">
    <citation type="submission" date="2020-12" db="EMBL/GenBank/DDBJ databases">
        <title>Clostridium thailandense sp. nov., a novel acetogenic bacterium isolated from peat land soil in Thailand.</title>
        <authorList>
            <person name="Chaikitkaew S."/>
            <person name="Birkeland N.K."/>
        </authorList>
    </citation>
    <scope>NUCLEOTIDE SEQUENCE</scope>
    <source>
        <strain evidence="6">DSM 17425</strain>
    </source>
</reference>
<dbReference type="EMBL" id="JAEEGB010000003">
    <property type="protein sequence ID" value="MBI6871431.1"/>
    <property type="molecule type" value="Genomic_DNA"/>
</dbReference>
<dbReference type="PANTHER" id="PTHR30126:SF39">
    <property type="entry name" value="HTH-TYPE TRANSCRIPTIONAL REGULATOR CYSL"/>
    <property type="match status" value="1"/>
</dbReference>
<dbReference type="Pfam" id="PF00126">
    <property type="entry name" value="HTH_1"/>
    <property type="match status" value="1"/>
</dbReference>
<dbReference type="PRINTS" id="PR00039">
    <property type="entry name" value="HTHLYSR"/>
</dbReference>
<keyword evidence="7" id="KW-1185">Reference proteome</keyword>
<gene>
    <name evidence="6" type="ORF">I6U51_01760</name>
</gene>
<evidence type="ECO:0000256" key="4">
    <source>
        <dbReference type="ARBA" id="ARBA00023163"/>
    </source>
</evidence>
<keyword evidence="2" id="KW-0805">Transcription regulation</keyword>
<keyword evidence="4" id="KW-0804">Transcription</keyword>
<protein>
    <submittedName>
        <fullName evidence="6">LysR family transcriptional regulator</fullName>
    </submittedName>
</protein>
<dbReference type="Gene3D" id="3.40.190.10">
    <property type="entry name" value="Periplasmic binding protein-like II"/>
    <property type="match status" value="2"/>
</dbReference>
<dbReference type="InterPro" id="IPR036390">
    <property type="entry name" value="WH_DNA-bd_sf"/>
</dbReference>
<dbReference type="GO" id="GO:0000976">
    <property type="term" value="F:transcription cis-regulatory region binding"/>
    <property type="evidence" value="ECO:0007669"/>
    <property type="project" value="TreeGrafter"/>
</dbReference>